<protein>
    <recommendedName>
        <fullName evidence="5 6">Peptide chain release factor 1</fullName>
        <shortName evidence="5">RF-1</shortName>
    </recommendedName>
</protein>
<dbReference type="SUPFAM" id="SSF75620">
    <property type="entry name" value="Release factor"/>
    <property type="match status" value="1"/>
</dbReference>
<comment type="caution">
    <text evidence="9">The sequence shown here is derived from an EMBL/GenBank/DDBJ whole genome shotgun (WGS) entry which is preliminary data.</text>
</comment>
<evidence type="ECO:0000256" key="3">
    <source>
        <dbReference type="ARBA" id="ARBA00022481"/>
    </source>
</evidence>
<evidence type="ECO:0000259" key="8">
    <source>
        <dbReference type="PROSITE" id="PS00745"/>
    </source>
</evidence>
<proteinExistence type="inferred from homology"/>
<keyword evidence="10" id="KW-1185">Reference proteome</keyword>
<dbReference type="InterPro" id="IPR005139">
    <property type="entry name" value="PCRF"/>
</dbReference>
<dbReference type="Gene3D" id="6.10.140.1950">
    <property type="match status" value="1"/>
</dbReference>
<feature type="domain" description="Prokaryotic-type class I peptide chain release factors" evidence="8">
    <location>
        <begin position="247"/>
        <end position="263"/>
    </location>
</feature>
<evidence type="ECO:0000256" key="7">
    <source>
        <dbReference type="SAM" id="Coils"/>
    </source>
</evidence>
<dbReference type="PANTHER" id="PTHR43804">
    <property type="entry name" value="LD18447P"/>
    <property type="match status" value="1"/>
</dbReference>
<evidence type="ECO:0000256" key="4">
    <source>
        <dbReference type="ARBA" id="ARBA00022917"/>
    </source>
</evidence>
<evidence type="ECO:0000256" key="2">
    <source>
        <dbReference type="ARBA" id="ARBA00010835"/>
    </source>
</evidence>
<dbReference type="SMART" id="SM00937">
    <property type="entry name" value="PCRF"/>
    <property type="match status" value="1"/>
</dbReference>
<dbReference type="PROSITE" id="PS00745">
    <property type="entry name" value="RF_PROK_I"/>
    <property type="match status" value="1"/>
</dbReference>
<feature type="modified residue" description="N5-methylglutamine" evidence="5">
    <location>
        <position position="254"/>
    </location>
</feature>
<keyword evidence="5" id="KW-0963">Cytoplasm</keyword>
<evidence type="ECO:0000256" key="5">
    <source>
        <dbReference type="HAMAP-Rule" id="MF_00093"/>
    </source>
</evidence>
<accession>A0ABQ3FW39</accession>
<keyword evidence="7" id="KW-0175">Coiled coil</keyword>
<organism evidence="9 10">
    <name type="scientific">Pseudorhodoferax aquiterrae</name>
    <dbReference type="NCBI Taxonomy" id="747304"/>
    <lineage>
        <taxon>Bacteria</taxon>
        <taxon>Pseudomonadati</taxon>
        <taxon>Pseudomonadota</taxon>
        <taxon>Betaproteobacteria</taxon>
        <taxon>Burkholderiales</taxon>
        <taxon>Comamonadaceae</taxon>
    </lineage>
</organism>
<dbReference type="PANTHER" id="PTHR43804:SF7">
    <property type="entry name" value="LD18447P"/>
    <property type="match status" value="1"/>
</dbReference>
<keyword evidence="3 5" id="KW-0488">Methylation</keyword>
<dbReference type="InterPro" id="IPR004373">
    <property type="entry name" value="RF-1"/>
</dbReference>
<dbReference type="EMBL" id="BMYK01000001">
    <property type="protein sequence ID" value="GHC70619.1"/>
    <property type="molecule type" value="Genomic_DNA"/>
</dbReference>
<reference evidence="10" key="1">
    <citation type="journal article" date="2019" name="Int. J. Syst. Evol. Microbiol.">
        <title>The Global Catalogue of Microorganisms (GCM) 10K type strain sequencing project: providing services to taxonomists for standard genome sequencing and annotation.</title>
        <authorList>
            <consortium name="The Broad Institute Genomics Platform"/>
            <consortium name="The Broad Institute Genome Sequencing Center for Infectious Disease"/>
            <person name="Wu L."/>
            <person name="Ma J."/>
        </authorList>
    </citation>
    <scope>NUCLEOTIDE SEQUENCE [LARGE SCALE GENOMIC DNA]</scope>
    <source>
        <strain evidence="10">KCTC 23314</strain>
    </source>
</reference>
<comment type="similarity">
    <text evidence="2 5">Belongs to the prokaryotic/mitochondrial release factor family.</text>
</comment>
<evidence type="ECO:0000313" key="9">
    <source>
        <dbReference type="EMBL" id="GHC70619.1"/>
    </source>
</evidence>
<dbReference type="NCBIfam" id="TIGR00019">
    <property type="entry name" value="prfA"/>
    <property type="match status" value="1"/>
</dbReference>
<dbReference type="InterPro" id="IPR045853">
    <property type="entry name" value="Pep_chain_release_fac_I_sf"/>
</dbReference>
<dbReference type="InterPro" id="IPR050057">
    <property type="entry name" value="Prokaryotic/Mito_RF"/>
</dbReference>
<dbReference type="Gene3D" id="3.30.160.20">
    <property type="match status" value="1"/>
</dbReference>
<comment type="function">
    <text evidence="1 5">Peptide chain release factor 1 directs the termination of translation in response to the peptide chain termination codons UAG and UAA.</text>
</comment>
<evidence type="ECO:0000313" key="10">
    <source>
        <dbReference type="Proteomes" id="UP000626210"/>
    </source>
</evidence>
<dbReference type="HAMAP" id="MF_00093">
    <property type="entry name" value="Rel_fac_1"/>
    <property type="match status" value="1"/>
</dbReference>
<evidence type="ECO:0000256" key="1">
    <source>
        <dbReference type="ARBA" id="ARBA00002986"/>
    </source>
</evidence>
<sequence>MPPHRSLPAAALPPLDRRPVKPFLRQQLERYALRLSELDFLLSRQDIMADMKQFMALSREHADVAQVAGRYARHQQRSADLAAAQEMLADPDMAEMAREEIASAQGELAELENELQRMLLPKDPDDARAAFVEIRAGTGGDESALFAGDLLRMYTRYAERRGWKTELISESPSELGGYKEVVMRVDGEDVYGHLRFESGGHRVQRVPATETQGRIHTSACTIAVLAEPDEAQAVQINPAELRIDTYRASGAGGQHINKTDSAVRITHLPTGIVAECQDDRSQHRNKAKALQVLLARIQEKERSERAAKDAAERKGLIGSGDRSDRIRTYNFPQGRLTDHRINLTLYKLSFIMEGDLEEVVQALRGAREAEQLAELEVGAA</sequence>
<dbReference type="Pfam" id="PF03462">
    <property type="entry name" value="PCRF"/>
    <property type="match status" value="1"/>
</dbReference>
<dbReference type="InterPro" id="IPR000352">
    <property type="entry name" value="Pep_chain_release_fac_I"/>
</dbReference>
<evidence type="ECO:0000256" key="6">
    <source>
        <dbReference type="NCBIfam" id="TIGR00019"/>
    </source>
</evidence>
<feature type="coiled-coil region" evidence="7">
    <location>
        <begin position="280"/>
        <end position="314"/>
    </location>
</feature>
<name>A0ABQ3FW39_9BURK</name>
<comment type="PTM">
    <text evidence="5">Methylated by PrmC. Methylation increases the termination efficiency of RF1.</text>
</comment>
<dbReference type="Gene3D" id="3.30.70.1660">
    <property type="match status" value="1"/>
</dbReference>
<comment type="subcellular location">
    <subcellularLocation>
        <location evidence="5">Cytoplasm</location>
    </subcellularLocation>
</comment>
<dbReference type="Pfam" id="PF00472">
    <property type="entry name" value="RF-1"/>
    <property type="match status" value="1"/>
</dbReference>
<keyword evidence="4 5" id="KW-0648">Protein biosynthesis</keyword>
<dbReference type="Proteomes" id="UP000626210">
    <property type="component" value="Unassembled WGS sequence"/>
</dbReference>
<dbReference type="NCBIfam" id="NF001859">
    <property type="entry name" value="PRK00591.1"/>
    <property type="match status" value="1"/>
</dbReference>
<gene>
    <name evidence="5 9" type="primary">prfA</name>
    <name evidence="9" type="ORF">GCM10007320_05210</name>
</gene>